<dbReference type="InterPro" id="IPR046342">
    <property type="entry name" value="CBS_dom_sf"/>
</dbReference>
<keyword evidence="2" id="KW-0472">Membrane</keyword>
<dbReference type="EMBL" id="JFHC01000011">
    <property type="protein sequence ID" value="KDR43006.1"/>
    <property type="molecule type" value="Genomic_DNA"/>
</dbReference>
<feature type="transmembrane region" description="Helical" evidence="2">
    <location>
        <begin position="79"/>
        <end position="99"/>
    </location>
</feature>
<keyword evidence="2" id="KW-0812">Transmembrane</keyword>
<dbReference type="CDD" id="cd04600">
    <property type="entry name" value="CBS_pair_HPP_assoc"/>
    <property type="match status" value="1"/>
</dbReference>
<evidence type="ECO:0000313" key="4">
    <source>
        <dbReference type="EMBL" id="KDR43006.1"/>
    </source>
</evidence>
<dbReference type="Pfam" id="PF00571">
    <property type="entry name" value="CBS"/>
    <property type="match status" value="2"/>
</dbReference>
<evidence type="ECO:0000259" key="3">
    <source>
        <dbReference type="PROSITE" id="PS51371"/>
    </source>
</evidence>
<dbReference type="SUPFAM" id="SSF54631">
    <property type="entry name" value="CBS-domain pair"/>
    <property type="match status" value="1"/>
</dbReference>
<comment type="caution">
    <text evidence="4">The sequence shown here is derived from an EMBL/GenBank/DDBJ whole genome shotgun (WGS) entry which is preliminary data.</text>
</comment>
<gene>
    <name evidence="4" type="ORF">BG61_03965</name>
</gene>
<dbReference type="PROSITE" id="PS51371">
    <property type="entry name" value="CBS"/>
    <property type="match status" value="2"/>
</dbReference>
<proteinExistence type="predicted"/>
<organism evidence="4 5">
    <name type="scientific">Caballeronia glathei</name>
    <dbReference type="NCBI Taxonomy" id="60547"/>
    <lineage>
        <taxon>Bacteria</taxon>
        <taxon>Pseudomonadati</taxon>
        <taxon>Pseudomonadota</taxon>
        <taxon>Betaproteobacteria</taxon>
        <taxon>Burkholderiales</taxon>
        <taxon>Burkholderiaceae</taxon>
        <taxon>Caballeronia</taxon>
    </lineage>
</organism>
<dbReference type="PANTHER" id="PTHR33741">
    <property type="entry name" value="TRANSMEMBRANE PROTEIN DDB_G0269096-RELATED"/>
    <property type="match status" value="1"/>
</dbReference>
<evidence type="ECO:0000256" key="1">
    <source>
        <dbReference type="PROSITE-ProRule" id="PRU00703"/>
    </source>
</evidence>
<feature type="domain" description="CBS" evidence="3">
    <location>
        <begin position="326"/>
        <end position="382"/>
    </location>
</feature>
<keyword evidence="5" id="KW-1185">Reference proteome</keyword>
<dbReference type="InterPro" id="IPR058581">
    <property type="entry name" value="TM_HPP"/>
</dbReference>
<dbReference type="Gene3D" id="3.10.580.10">
    <property type="entry name" value="CBS-domain"/>
    <property type="match status" value="1"/>
</dbReference>
<dbReference type="Proteomes" id="UP000027466">
    <property type="component" value="Unassembled WGS sequence"/>
</dbReference>
<sequence>MLQSTLVRWLLSFAPAPVALKWPERVRACVGALIGIVLTGGLTQITVGEAGMIPLLVAPMGASAVLLFAVPASPLAQPWSIMGGNLASAVVGVTCAALIRDPVHAAALAVALAICAMFVLRCIHPPSGAVALTAVLGGSQVHALGYGFVLAPIALQSAALLGSAIVYHRLTGHRYPHAWRHAPPAAAEPAASPATPGFTRSDLEAVLARQSELLDIDPDDLEALLRETQLQAYARTFRELTCADIMSRGVITITPAATVDDALHLLTRHHIKALPVVDPMRRVVGIVTRVDLAGAEPARTFKPGLAAVGGRLPEQPENEPLVASVMTADVCTVEASTVVSELVPMFANFGHHHIPVVDAGGRVVGMITEADLIAGLYRQTNTAQRRSA</sequence>
<dbReference type="STRING" id="60547.GCA_000751215_02145"/>
<dbReference type="PANTHER" id="PTHR33741:SF5">
    <property type="entry name" value="TRANSMEMBRANE PROTEIN DDB_G0269096-RELATED"/>
    <property type="match status" value="1"/>
</dbReference>
<protein>
    <recommendedName>
        <fullName evidence="3">CBS domain-containing protein</fullName>
    </recommendedName>
</protein>
<keyword evidence="1" id="KW-0129">CBS domain</keyword>
<feature type="domain" description="CBS" evidence="3">
    <location>
        <begin position="246"/>
        <end position="308"/>
    </location>
</feature>
<dbReference type="SMART" id="SM00116">
    <property type="entry name" value="CBS"/>
    <property type="match status" value="2"/>
</dbReference>
<feature type="transmembrane region" description="Helical" evidence="2">
    <location>
        <begin position="106"/>
        <end position="123"/>
    </location>
</feature>
<accession>A0A069PZW1</accession>
<feature type="transmembrane region" description="Helical" evidence="2">
    <location>
        <begin position="143"/>
        <end position="167"/>
    </location>
</feature>
<evidence type="ECO:0000313" key="5">
    <source>
        <dbReference type="Proteomes" id="UP000027466"/>
    </source>
</evidence>
<evidence type="ECO:0000256" key="2">
    <source>
        <dbReference type="SAM" id="Phobius"/>
    </source>
</evidence>
<dbReference type="RefSeq" id="WP_035929786.1">
    <property type="nucleotide sequence ID" value="NZ_CADFFX010000004.1"/>
</dbReference>
<dbReference type="InterPro" id="IPR000644">
    <property type="entry name" value="CBS_dom"/>
</dbReference>
<dbReference type="Pfam" id="PF04982">
    <property type="entry name" value="TM_HPP"/>
    <property type="match status" value="1"/>
</dbReference>
<keyword evidence="2" id="KW-1133">Transmembrane helix</keyword>
<name>A0A069PZW1_9BURK</name>
<dbReference type="AlphaFoldDB" id="A0A069PZW1"/>
<reference evidence="4 5" key="1">
    <citation type="submission" date="2014-03" db="EMBL/GenBank/DDBJ databases">
        <title>Draft Genome Sequences of Four Burkholderia Strains.</title>
        <authorList>
            <person name="Liu X.Y."/>
            <person name="Li C.X."/>
            <person name="Xu J.H."/>
        </authorList>
    </citation>
    <scope>NUCLEOTIDE SEQUENCE [LARGE SCALE GENOMIC DNA]</scope>
    <source>
        <strain evidence="4 5">DSM 50014</strain>
    </source>
</reference>
<dbReference type="InterPro" id="IPR007065">
    <property type="entry name" value="HPP"/>
</dbReference>
<feature type="transmembrane region" description="Helical" evidence="2">
    <location>
        <begin position="55"/>
        <end position="73"/>
    </location>
</feature>